<comment type="caution">
    <text evidence="1">The sequence shown here is derived from an EMBL/GenBank/DDBJ whole genome shotgun (WGS) entry which is preliminary data.</text>
</comment>
<dbReference type="EMBL" id="SWOV01000040">
    <property type="protein sequence ID" value="NFF88819.1"/>
    <property type="molecule type" value="Genomic_DNA"/>
</dbReference>
<dbReference type="Proteomes" id="UP000476820">
    <property type="component" value="Unassembled WGS sequence"/>
</dbReference>
<protein>
    <submittedName>
        <fullName evidence="1">Uncharacterized protein</fullName>
    </submittedName>
</protein>
<reference evidence="1 2" key="1">
    <citation type="submission" date="2019-04" db="EMBL/GenBank/DDBJ databases">
        <title>Genome sequencing of Clostridium botulinum Groups I-IV and Clostridium butyricum.</title>
        <authorList>
            <person name="Brunt J."/>
            <person name="Van Vliet A.H.M."/>
            <person name="Stringer S.C."/>
            <person name="Carter A.T."/>
            <person name="Peck M.W."/>
        </authorList>
    </citation>
    <scope>NUCLEOTIDE SEQUENCE [LARGE SCALE GENOMIC DNA]</scope>
    <source>
        <strain evidence="1 2">1605</strain>
    </source>
</reference>
<gene>
    <name evidence="1" type="ORF">FC774_13235</name>
</gene>
<dbReference type="RefSeq" id="WP_061301880.1">
    <property type="nucleotide sequence ID" value="NZ_LFPA01000073.1"/>
</dbReference>
<dbReference type="AlphaFoldDB" id="A0A6M0V7I1"/>
<evidence type="ECO:0000313" key="1">
    <source>
        <dbReference type="EMBL" id="NFF88819.1"/>
    </source>
</evidence>
<evidence type="ECO:0000313" key="2">
    <source>
        <dbReference type="Proteomes" id="UP000476820"/>
    </source>
</evidence>
<accession>A0A6M0V7I1</accession>
<name>A0A6M0V7I1_CLOBO</name>
<proteinExistence type="predicted"/>
<organism evidence="1 2">
    <name type="scientific">Clostridium botulinum</name>
    <dbReference type="NCBI Taxonomy" id="1491"/>
    <lineage>
        <taxon>Bacteria</taxon>
        <taxon>Bacillati</taxon>
        <taxon>Bacillota</taxon>
        <taxon>Clostridia</taxon>
        <taxon>Eubacteriales</taxon>
        <taxon>Clostridiaceae</taxon>
        <taxon>Clostridium</taxon>
    </lineage>
</organism>
<sequence length="276" mass="28284">MAFSFGGLVSAIVGAVAKVANAVVSAVKSIVSGTVSSVAGGIEKATSGAMATLGVVDVDEDGELDIDDAEEFFEEKFKLLVGASTQGMKNLASHPEDTALAAGGFAFGVIGLVGSGIGEVFSGGSASPAVIPLATFSTNSIVSSSSDLKAIFTGEYKEKGKFNPLKSAFEVTGEKFGQGIDNVFDSNDCEKVGKDIGGWIFEGADAFIGAKGVKSGVKKIADESYHFKEVTSIGNKIIPTISVPVNNVSKAEKIGASMDISNTIAGWIDKIFSNDD</sequence>